<dbReference type="PROSITE" id="PS00092">
    <property type="entry name" value="N6_MTASE"/>
    <property type="match status" value="1"/>
</dbReference>
<keyword evidence="1" id="KW-0489">Methyltransferase</keyword>
<dbReference type="GO" id="GO:0009307">
    <property type="term" value="P:DNA restriction-modification system"/>
    <property type="evidence" value="ECO:0007669"/>
    <property type="project" value="InterPro"/>
</dbReference>
<dbReference type="InterPro" id="IPR008593">
    <property type="entry name" value="Dam_MeTrfase"/>
</dbReference>
<gene>
    <name evidence="1" type="ORF">NCTC11009_01273</name>
</gene>
<name>A0A2X1ULK2_9BURK</name>
<accession>A0A2X1ULK2</accession>
<protein>
    <submittedName>
        <fullName evidence="1">Phage N-6-adenine-methyltransferase</fullName>
    </submittedName>
</protein>
<keyword evidence="1" id="KW-0808">Transferase</keyword>
<proteinExistence type="predicted"/>
<organism evidence="1 2">
    <name type="scientific">Oligella urethralis</name>
    <dbReference type="NCBI Taxonomy" id="90245"/>
    <lineage>
        <taxon>Bacteria</taxon>
        <taxon>Pseudomonadati</taxon>
        <taxon>Pseudomonadota</taxon>
        <taxon>Betaproteobacteria</taxon>
        <taxon>Burkholderiales</taxon>
        <taxon>Alcaligenaceae</taxon>
        <taxon>Oligella</taxon>
    </lineage>
</organism>
<evidence type="ECO:0000313" key="2">
    <source>
        <dbReference type="Proteomes" id="UP000250242"/>
    </source>
</evidence>
<dbReference type="GO" id="GO:0003677">
    <property type="term" value="F:DNA binding"/>
    <property type="evidence" value="ECO:0007669"/>
    <property type="project" value="InterPro"/>
</dbReference>
<sequence>MNVHFSSKTDRWETPQDFFNQLHQQFNFTLDVCALPDNAKCERYFTPEIDGLAQDWAKNKEDVIWLNPPYGRQISKWLKKAYETSLQGLTIVCLVPARTDTVWWHDYAMHGDIYFVKGRLKFGGHQNAAPFPSAIIVFNGKKISNINKLASLN</sequence>
<evidence type="ECO:0000313" key="1">
    <source>
        <dbReference type="EMBL" id="SPY08056.1"/>
    </source>
</evidence>
<dbReference type="GO" id="GO:0009007">
    <property type="term" value="F:site-specific DNA-methyltransferase (adenine-specific) activity"/>
    <property type="evidence" value="ECO:0007669"/>
    <property type="project" value="InterPro"/>
</dbReference>
<dbReference type="Proteomes" id="UP000250242">
    <property type="component" value="Unassembled WGS sequence"/>
</dbReference>
<dbReference type="REBASE" id="405525">
    <property type="entry name" value="M.Our11009ORF1273P"/>
</dbReference>
<dbReference type="Pfam" id="PF05869">
    <property type="entry name" value="Dam"/>
    <property type="match status" value="1"/>
</dbReference>
<dbReference type="AlphaFoldDB" id="A0A2X1ULK2"/>
<dbReference type="GO" id="GO:0032259">
    <property type="term" value="P:methylation"/>
    <property type="evidence" value="ECO:0007669"/>
    <property type="project" value="UniProtKB-KW"/>
</dbReference>
<dbReference type="EMBL" id="UATH01000001">
    <property type="protein sequence ID" value="SPY08056.1"/>
    <property type="molecule type" value="Genomic_DNA"/>
</dbReference>
<reference evidence="1 2" key="1">
    <citation type="submission" date="2018-06" db="EMBL/GenBank/DDBJ databases">
        <authorList>
            <consortium name="Pathogen Informatics"/>
            <person name="Doyle S."/>
        </authorList>
    </citation>
    <scope>NUCLEOTIDE SEQUENCE [LARGE SCALE GENOMIC DNA]</scope>
    <source>
        <strain evidence="1 2">NCTC11009</strain>
    </source>
</reference>
<dbReference type="InterPro" id="IPR002052">
    <property type="entry name" value="DNA_methylase_N6_adenine_CS"/>
</dbReference>
<dbReference type="RefSeq" id="WP_113062530.1">
    <property type="nucleotide sequence ID" value="NZ_UATH01000001.1"/>
</dbReference>